<comment type="cofactor">
    <cofactor evidence="10">
        <name>Mg(2+)</name>
        <dbReference type="ChEBI" id="CHEBI:18420"/>
    </cofactor>
    <text evidence="10">Binds 1 Mg(2+) ion per subunit.</text>
</comment>
<dbReference type="NCBIfam" id="TIGR01016">
    <property type="entry name" value="sucCoAbeta"/>
    <property type="match status" value="1"/>
</dbReference>
<dbReference type="Gene3D" id="3.30.470.20">
    <property type="entry name" value="ATP-grasp fold, B domain"/>
    <property type="match status" value="1"/>
</dbReference>
<dbReference type="HAMAP" id="MF_00558">
    <property type="entry name" value="Succ_CoA_beta"/>
    <property type="match status" value="1"/>
</dbReference>
<dbReference type="InterPro" id="IPR017866">
    <property type="entry name" value="Succ-CoA_synthase_bsu_CS"/>
</dbReference>
<dbReference type="FunFam" id="3.30.1490.20:FF:000002">
    <property type="entry name" value="Succinate--CoA ligase [ADP-forming] subunit beta"/>
    <property type="match status" value="1"/>
</dbReference>
<dbReference type="GO" id="GO:0005524">
    <property type="term" value="F:ATP binding"/>
    <property type="evidence" value="ECO:0007669"/>
    <property type="project" value="UniProtKB-UniRule"/>
</dbReference>
<evidence type="ECO:0000256" key="6">
    <source>
        <dbReference type="ARBA" id="ARBA00022840"/>
    </source>
</evidence>
<keyword evidence="5 10" id="KW-0547">Nucleotide-binding</keyword>
<comment type="pathway">
    <text evidence="10">Carbohydrate metabolism; tricarboxylic acid cycle; succinate from succinyl-CoA (ligase route): step 1/1.</text>
</comment>
<dbReference type="PIRSF" id="PIRSF001554">
    <property type="entry name" value="SucCS_beta"/>
    <property type="match status" value="1"/>
</dbReference>
<evidence type="ECO:0000256" key="7">
    <source>
        <dbReference type="ARBA" id="ARBA00022842"/>
    </source>
</evidence>
<dbReference type="eggNOG" id="COG0045">
    <property type="taxonomic scope" value="Bacteria"/>
</dbReference>
<keyword evidence="13" id="KW-1185">Reference proteome</keyword>
<comment type="similarity">
    <text evidence="1 10">Belongs to the succinate/malate CoA ligase beta subunit family.</text>
</comment>
<keyword evidence="3 10" id="KW-0436">Ligase</keyword>
<dbReference type="Proteomes" id="UP000018458">
    <property type="component" value="Unassembled WGS sequence"/>
</dbReference>
<feature type="binding site" evidence="10">
    <location>
        <position position="102"/>
    </location>
    <ligand>
        <name>ATP</name>
        <dbReference type="ChEBI" id="CHEBI:30616"/>
    </ligand>
</feature>
<evidence type="ECO:0000256" key="8">
    <source>
        <dbReference type="ARBA" id="ARBA00050563"/>
    </source>
</evidence>
<dbReference type="InterPro" id="IPR016102">
    <property type="entry name" value="Succinyl-CoA_synth-like"/>
</dbReference>
<comment type="caution">
    <text evidence="10">Lacks conserved residue(s) required for the propagation of feature annotation.</text>
</comment>
<dbReference type="GO" id="GO:0004775">
    <property type="term" value="F:succinate-CoA ligase (ADP-forming) activity"/>
    <property type="evidence" value="ECO:0007669"/>
    <property type="project" value="UniProtKB-UniRule"/>
</dbReference>
<evidence type="ECO:0000256" key="4">
    <source>
        <dbReference type="ARBA" id="ARBA00022723"/>
    </source>
</evidence>
<evidence type="ECO:0000256" key="1">
    <source>
        <dbReference type="ARBA" id="ARBA00009182"/>
    </source>
</evidence>
<dbReference type="GO" id="GO:0006099">
    <property type="term" value="P:tricarboxylic acid cycle"/>
    <property type="evidence" value="ECO:0007669"/>
    <property type="project" value="UniProtKB-UniRule"/>
</dbReference>
<dbReference type="FunFam" id="3.30.470.20:FF:000002">
    <property type="entry name" value="Succinate--CoA ligase [ADP-forming] subunit beta"/>
    <property type="match status" value="1"/>
</dbReference>
<organism evidence="12 13">
    <name type="scientific">Succinatimonas hippei (strain DSM 22608 / JCM 16073 / KCTC 15190 / YIT 12066)</name>
    <dbReference type="NCBI Taxonomy" id="762983"/>
    <lineage>
        <taxon>Bacteria</taxon>
        <taxon>Pseudomonadati</taxon>
        <taxon>Pseudomonadota</taxon>
        <taxon>Gammaproteobacteria</taxon>
        <taxon>Aeromonadales</taxon>
        <taxon>Succinivibrionaceae</taxon>
        <taxon>Succinatimonas</taxon>
    </lineage>
</organism>
<dbReference type="RefSeq" id="WP_009142959.1">
    <property type="nucleotide sequence ID" value="NZ_GL830973.1"/>
</dbReference>
<dbReference type="GO" id="GO:0000287">
    <property type="term" value="F:magnesium ion binding"/>
    <property type="evidence" value="ECO:0007669"/>
    <property type="project" value="UniProtKB-UniRule"/>
</dbReference>
<dbReference type="Pfam" id="PF08442">
    <property type="entry name" value="ATP-grasp_2"/>
    <property type="match status" value="1"/>
</dbReference>
<dbReference type="GO" id="GO:0004776">
    <property type="term" value="F:succinate-CoA ligase (GDP-forming) activity"/>
    <property type="evidence" value="ECO:0007669"/>
    <property type="project" value="RHEA"/>
</dbReference>
<evidence type="ECO:0000259" key="11">
    <source>
        <dbReference type="PROSITE" id="PS50975"/>
    </source>
</evidence>
<gene>
    <name evidence="10 12" type="primary">sucC</name>
    <name evidence="12" type="ORF">HMPREF9444_00746</name>
</gene>
<comment type="catalytic activity">
    <reaction evidence="9">
        <text>GTP + succinate + CoA = succinyl-CoA + GDP + phosphate</text>
        <dbReference type="Rhea" id="RHEA:22120"/>
        <dbReference type="ChEBI" id="CHEBI:30031"/>
        <dbReference type="ChEBI" id="CHEBI:37565"/>
        <dbReference type="ChEBI" id="CHEBI:43474"/>
        <dbReference type="ChEBI" id="CHEBI:57287"/>
        <dbReference type="ChEBI" id="CHEBI:57292"/>
        <dbReference type="ChEBI" id="CHEBI:58189"/>
    </reaction>
    <physiologicalReaction direction="right-to-left" evidence="9">
        <dbReference type="Rhea" id="RHEA:22122"/>
    </physiologicalReaction>
</comment>
<evidence type="ECO:0000256" key="10">
    <source>
        <dbReference type="HAMAP-Rule" id="MF_00558"/>
    </source>
</evidence>
<comment type="subunit">
    <text evidence="10">Heterotetramer of two alpha and two beta subunits.</text>
</comment>
<evidence type="ECO:0000256" key="5">
    <source>
        <dbReference type="ARBA" id="ARBA00022741"/>
    </source>
</evidence>
<dbReference type="SUPFAM" id="SSF56059">
    <property type="entry name" value="Glutathione synthetase ATP-binding domain-like"/>
    <property type="match status" value="1"/>
</dbReference>
<dbReference type="PANTHER" id="PTHR11815:SF10">
    <property type="entry name" value="SUCCINATE--COA LIGASE [GDP-FORMING] SUBUNIT BETA, MITOCHONDRIAL"/>
    <property type="match status" value="1"/>
</dbReference>
<keyword evidence="7 10" id="KW-0460">Magnesium</keyword>
<dbReference type="Pfam" id="PF00549">
    <property type="entry name" value="Ligase_CoA"/>
    <property type="match status" value="1"/>
</dbReference>
<dbReference type="InterPro" id="IPR013815">
    <property type="entry name" value="ATP_grasp_subdomain_1"/>
</dbReference>
<dbReference type="GO" id="GO:0006104">
    <property type="term" value="P:succinyl-CoA metabolic process"/>
    <property type="evidence" value="ECO:0007669"/>
    <property type="project" value="TreeGrafter"/>
</dbReference>
<evidence type="ECO:0000313" key="13">
    <source>
        <dbReference type="Proteomes" id="UP000018458"/>
    </source>
</evidence>
<feature type="binding site" evidence="10">
    <location>
        <begin position="321"/>
        <end position="323"/>
    </location>
    <ligand>
        <name>substrate</name>
        <note>ligand shared with subunit alpha</note>
    </ligand>
</feature>
<dbReference type="EMBL" id="AEVO01000036">
    <property type="protein sequence ID" value="EFY07379.1"/>
    <property type="molecule type" value="Genomic_DNA"/>
</dbReference>
<dbReference type="Gene3D" id="3.30.1490.20">
    <property type="entry name" value="ATP-grasp fold, A domain"/>
    <property type="match status" value="1"/>
</dbReference>
<evidence type="ECO:0000256" key="2">
    <source>
        <dbReference type="ARBA" id="ARBA00022532"/>
    </source>
</evidence>
<keyword evidence="4 10" id="KW-0479">Metal-binding</keyword>
<keyword evidence="6 10" id="KW-0067">ATP-binding</keyword>
<dbReference type="HOGENOM" id="CLU_037430_0_2_6"/>
<dbReference type="InterPro" id="IPR013650">
    <property type="entry name" value="ATP-grasp_succ-CoA_synth-type"/>
</dbReference>
<dbReference type="UniPathway" id="UPA00223">
    <property type="reaction ID" value="UER00999"/>
</dbReference>
<dbReference type="PROSITE" id="PS50975">
    <property type="entry name" value="ATP_GRASP"/>
    <property type="match status" value="1"/>
</dbReference>
<comment type="function">
    <text evidence="10">Succinyl-CoA synthetase functions in the citric acid cycle (TCA), coupling the hydrolysis of succinyl-CoA to the synthesis of either ATP or GTP and thus represents the only step of substrate-level phosphorylation in the TCA. The beta subunit provides nucleotide specificity of the enzyme and binds the substrate succinate, while the binding sites for coenzyme A and phosphate are found in the alpha subunit.</text>
</comment>
<evidence type="ECO:0000313" key="12">
    <source>
        <dbReference type="EMBL" id="EFY07379.1"/>
    </source>
</evidence>
<proteinExistence type="inferred from homology"/>
<feature type="binding site" evidence="10">
    <location>
        <position position="213"/>
    </location>
    <ligand>
        <name>Mg(2+)</name>
        <dbReference type="ChEBI" id="CHEBI:18420"/>
    </ligand>
</feature>
<evidence type="ECO:0000256" key="9">
    <source>
        <dbReference type="ARBA" id="ARBA00052891"/>
    </source>
</evidence>
<keyword evidence="2 10" id="KW-0816">Tricarboxylic acid cycle</keyword>
<sequence length="392" mass="41953">MNLHEYQSKELLRSYGLPVPEFKVSSKTTGIGKAAYELSPGPFVCKCQVHSGARGKAGGVVVVNTPAEAEAFAAKWLGNRLVTRQSGPHGKPVSKILIERATEAVRELYIGATIDRTNAHLTIMASESGGMSVEEIAATHPERILKVPIDELTGPLPYQGRALAYKLGLKGKQVNEFTKIFVGIAKLFIDKDLSLVEVNPLAVTKEGSLLCLDAKINVDSYALYRHPEFLEMDDPSQEDPRIAKAVASGFSYVPLEGNIGCLVNGAGLAMGTMDIIKSSGGSPANFLDVGGTATRDRVMEAFKIILEDPAVKCILVNIFGGIVRCDLIAEGIRGAITEVGTDVPVVVRLEGNHAQDGAKILKESGLNIHPAYDLRQAAELAVECAASYKEKV</sequence>
<reference evidence="12 13" key="1">
    <citation type="submission" date="2011-01" db="EMBL/GenBank/DDBJ databases">
        <authorList>
            <person name="Weinstock G."/>
            <person name="Sodergren E."/>
            <person name="Clifton S."/>
            <person name="Fulton L."/>
            <person name="Fulton B."/>
            <person name="Courtney L."/>
            <person name="Fronick C."/>
            <person name="Harrison M."/>
            <person name="Strong C."/>
            <person name="Farmer C."/>
            <person name="Delahaunty K."/>
            <person name="Markovic C."/>
            <person name="Hall O."/>
            <person name="Minx P."/>
            <person name="Tomlinson C."/>
            <person name="Mitreva M."/>
            <person name="Hou S."/>
            <person name="Chen J."/>
            <person name="Wollam A."/>
            <person name="Pepin K.H."/>
            <person name="Johnson M."/>
            <person name="Bhonagiri V."/>
            <person name="Zhang X."/>
            <person name="Suruliraj S."/>
            <person name="Warren W."/>
            <person name="Chinwalla A."/>
            <person name="Mardis E.R."/>
            <person name="Wilson R.K."/>
        </authorList>
    </citation>
    <scope>NUCLEOTIDE SEQUENCE [LARGE SCALE GENOMIC DNA]</scope>
    <source>
        <strain evidence="13">DSM 22608 / JCM 16073 / KCTC 15190 / YIT 12066</strain>
    </source>
</reference>
<comment type="catalytic activity">
    <reaction evidence="8">
        <text>succinate + ATP + CoA = succinyl-CoA + ADP + phosphate</text>
        <dbReference type="Rhea" id="RHEA:17661"/>
        <dbReference type="ChEBI" id="CHEBI:30031"/>
        <dbReference type="ChEBI" id="CHEBI:30616"/>
        <dbReference type="ChEBI" id="CHEBI:43474"/>
        <dbReference type="ChEBI" id="CHEBI:57287"/>
        <dbReference type="ChEBI" id="CHEBI:57292"/>
        <dbReference type="ChEBI" id="CHEBI:456216"/>
        <dbReference type="EC" id="6.2.1.5"/>
    </reaction>
    <physiologicalReaction direction="right-to-left" evidence="8">
        <dbReference type="Rhea" id="RHEA:17663"/>
    </physiologicalReaction>
</comment>
<dbReference type="InterPro" id="IPR005811">
    <property type="entry name" value="SUCC_ACL_C"/>
</dbReference>
<dbReference type="PANTHER" id="PTHR11815">
    <property type="entry name" value="SUCCINYL-COA SYNTHETASE BETA CHAIN"/>
    <property type="match status" value="1"/>
</dbReference>
<dbReference type="Gene3D" id="3.40.50.261">
    <property type="entry name" value="Succinyl-CoA synthetase domains"/>
    <property type="match status" value="1"/>
</dbReference>
<feature type="binding site" evidence="10">
    <location>
        <position position="199"/>
    </location>
    <ligand>
        <name>Mg(2+)</name>
        <dbReference type="ChEBI" id="CHEBI:18420"/>
    </ligand>
</feature>
<accession>E8LJA8</accession>
<evidence type="ECO:0000256" key="3">
    <source>
        <dbReference type="ARBA" id="ARBA00022598"/>
    </source>
</evidence>
<dbReference type="InterPro" id="IPR011761">
    <property type="entry name" value="ATP-grasp"/>
</dbReference>
<dbReference type="FunFam" id="3.40.50.261:FF:000001">
    <property type="entry name" value="Succinate--CoA ligase [ADP-forming] subunit beta"/>
    <property type="match status" value="1"/>
</dbReference>
<comment type="caution">
    <text evidence="12">The sequence shown here is derived from an EMBL/GenBank/DDBJ whole genome shotgun (WGS) entry which is preliminary data.</text>
</comment>
<dbReference type="SUPFAM" id="SSF52210">
    <property type="entry name" value="Succinyl-CoA synthetase domains"/>
    <property type="match status" value="1"/>
</dbReference>
<feature type="binding site" evidence="10">
    <location>
        <position position="99"/>
    </location>
    <ligand>
        <name>ATP</name>
        <dbReference type="ChEBI" id="CHEBI:30616"/>
    </ligand>
</feature>
<dbReference type="GO" id="GO:0042709">
    <property type="term" value="C:succinate-CoA ligase complex"/>
    <property type="evidence" value="ECO:0007669"/>
    <property type="project" value="TreeGrafter"/>
</dbReference>
<dbReference type="PROSITE" id="PS01217">
    <property type="entry name" value="SUCCINYL_COA_LIG_3"/>
    <property type="match status" value="1"/>
</dbReference>
<dbReference type="NCBIfam" id="NF001913">
    <property type="entry name" value="PRK00696.1"/>
    <property type="match status" value="1"/>
</dbReference>
<protein>
    <recommendedName>
        <fullName evidence="10">Succinate--CoA ligase [ADP-forming] subunit beta</fullName>
        <ecNumber evidence="10">6.2.1.5</ecNumber>
    </recommendedName>
    <alternativeName>
        <fullName evidence="10">Succinyl-CoA synthetase subunit beta</fullName>
        <shortName evidence="10">SCS-beta</shortName>
    </alternativeName>
</protein>
<name>E8LJA8_SUCHY</name>
<feature type="binding site" evidence="10">
    <location>
        <position position="264"/>
    </location>
    <ligand>
        <name>substrate</name>
        <note>ligand shared with subunit alpha</note>
    </ligand>
</feature>
<dbReference type="InterPro" id="IPR005809">
    <property type="entry name" value="Succ_CoA_ligase-like_bsu"/>
</dbReference>
<feature type="binding site" evidence="10">
    <location>
        <position position="107"/>
    </location>
    <ligand>
        <name>ATP</name>
        <dbReference type="ChEBI" id="CHEBI:30616"/>
    </ligand>
</feature>
<dbReference type="EC" id="6.2.1.5" evidence="10"/>
<dbReference type="STRING" id="762983.HMPREF9444_00746"/>
<feature type="domain" description="ATP-grasp" evidence="11">
    <location>
        <begin position="9"/>
        <end position="229"/>
    </location>
</feature>
<feature type="binding site" evidence="10">
    <location>
        <position position="46"/>
    </location>
    <ligand>
        <name>ATP</name>
        <dbReference type="ChEBI" id="CHEBI:30616"/>
    </ligand>
</feature>
<dbReference type="OrthoDB" id="9802602at2"/>
<dbReference type="GO" id="GO:0005829">
    <property type="term" value="C:cytosol"/>
    <property type="evidence" value="ECO:0007669"/>
    <property type="project" value="TreeGrafter"/>
</dbReference>
<dbReference type="AlphaFoldDB" id="E8LJA8"/>